<dbReference type="AlphaFoldDB" id="A0A8J6DG01"/>
<gene>
    <name evidence="2" type="ORF">J0S82_000383</name>
</gene>
<sequence length="255" mass="28578">MRWSLVIMGSTKKSQIVLKLPLIDKSNTPKNYDCPEVLRRTFETLSSLHKLLPNRLLEKLHSYRTEEDKKKCACLEGAWAAWEPGEDPELSGLERILKRHEYPKEINLTPKPSSMPLWQRNVLNSAPRGLKCPRSSPEIPMSTVVVRWLKKNMQPAEDLASATQKLSLFGPIQSVALCGRQSAVVVFADVASACRAVSAFTDRAPGTSLQCSWKQPFMAREVRLPTRAPQAGRPAPGRGRSTVEMLSRERHGEPL</sequence>
<organism evidence="2 3">
    <name type="scientific">Galemys pyrenaicus</name>
    <name type="common">Iberian desman</name>
    <name type="synonym">Pyrenean desman</name>
    <dbReference type="NCBI Taxonomy" id="202257"/>
    <lineage>
        <taxon>Eukaryota</taxon>
        <taxon>Metazoa</taxon>
        <taxon>Chordata</taxon>
        <taxon>Craniata</taxon>
        <taxon>Vertebrata</taxon>
        <taxon>Euteleostomi</taxon>
        <taxon>Mammalia</taxon>
        <taxon>Eutheria</taxon>
        <taxon>Laurasiatheria</taxon>
        <taxon>Eulipotyphla</taxon>
        <taxon>Talpidae</taxon>
        <taxon>Galemys</taxon>
    </lineage>
</organism>
<proteinExistence type="predicted"/>
<name>A0A8J6DG01_GALPY</name>
<comment type="caution">
    <text evidence="2">The sequence shown here is derived from an EMBL/GenBank/DDBJ whole genome shotgun (WGS) entry which is preliminary data.</text>
</comment>
<keyword evidence="3" id="KW-1185">Reference proteome</keyword>
<dbReference type="Proteomes" id="UP000700334">
    <property type="component" value="Unassembled WGS sequence"/>
</dbReference>
<feature type="compositionally biased region" description="Basic and acidic residues" evidence="1">
    <location>
        <begin position="246"/>
        <end position="255"/>
    </location>
</feature>
<dbReference type="PANTHER" id="PTHR35968">
    <property type="entry name" value="CHROMOSOME 6 C6ORF201 HOMOLOG"/>
    <property type="match status" value="1"/>
</dbReference>
<dbReference type="Pfam" id="PF15023">
    <property type="entry name" value="DUF4523"/>
    <property type="match status" value="1"/>
</dbReference>
<dbReference type="InterPro" id="IPR027827">
    <property type="entry name" value="Tex56"/>
</dbReference>
<dbReference type="PANTHER" id="PTHR35968:SF1">
    <property type="entry name" value="TESTIS EXPRESSED PROTEIN 56"/>
    <property type="match status" value="1"/>
</dbReference>
<accession>A0A8J6DG01</accession>
<evidence type="ECO:0000313" key="2">
    <source>
        <dbReference type="EMBL" id="KAG8506949.1"/>
    </source>
</evidence>
<reference evidence="2" key="1">
    <citation type="journal article" date="2021" name="Evol. Appl.">
        <title>The genome of the Pyrenean desman and the effects of bottlenecks and inbreeding on the genomic landscape of an endangered species.</title>
        <authorList>
            <person name="Escoda L."/>
            <person name="Castresana J."/>
        </authorList>
    </citation>
    <scope>NUCLEOTIDE SEQUENCE</scope>
    <source>
        <strain evidence="2">IBE-C5619</strain>
    </source>
</reference>
<feature type="region of interest" description="Disordered" evidence="1">
    <location>
        <begin position="226"/>
        <end position="255"/>
    </location>
</feature>
<evidence type="ECO:0000313" key="3">
    <source>
        <dbReference type="Proteomes" id="UP000700334"/>
    </source>
</evidence>
<evidence type="ECO:0000256" key="1">
    <source>
        <dbReference type="SAM" id="MobiDB-lite"/>
    </source>
</evidence>
<dbReference type="OrthoDB" id="6077037at2759"/>
<protein>
    <submittedName>
        <fullName evidence="2">Uncharacterized protein</fullName>
    </submittedName>
</protein>
<dbReference type="EMBL" id="JAGFMF010012140">
    <property type="protein sequence ID" value="KAG8506949.1"/>
    <property type="molecule type" value="Genomic_DNA"/>
</dbReference>